<protein>
    <submittedName>
        <fullName evidence="1">Uncharacterized protein</fullName>
    </submittedName>
</protein>
<sequence length="215" mass="23837">MDINGEKNWDGCAQYTETGMNWMERGERVRGPTSIDFVEGVGGFLLDVIGVWAFDMRNVFGQILRVAAGIIDGCTNEFLMGVDFMKKHKAHMDFDRNEIRYFDKDILVIIPFRTEDHSAGQAYVAAIRLAKRANLARNAVTLTTIVVAAPDKEQDIFVPTQNVGVVMLATTVTQAVGGTPAINMQSDRTNLPGKKELGVWIPLTEEMQVLELNGD</sequence>
<accession>A0A2P4XKV1</accession>
<keyword evidence="2" id="KW-1185">Reference proteome</keyword>
<organism evidence="1 2">
    <name type="scientific">Phytophthora palmivora</name>
    <dbReference type="NCBI Taxonomy" id="4796"/>
    <lineage>
        <taxon>Eukaryota</taxon>
        <taxon>Sar</taxon>
        <taxon>Stramenopiles</taxon>
        <taxon>Oomycota</taxon>
        <taxon>Peronosporomycetes</taxon>
        <taxon>Peronosporales</taxon>
        <taxon>Peronosporaceae</taxon>
        <taxon>Phytophthora</taxon>
    </lineage>
</organism>
<proteinExistence type="predicted"/>
<dbReference type="Proteomes" id="UP000237271">
    <property type="component" value="Unassembled WGS sequence"/>
</dbReference>
<gene>
    <name evidence="1" type="ORF">PHPALM_17985</name>
</gene>
<evidence type="ECO:0000313" key="1">
    <source>
        <dbReference type="EMBL" id="POM66195.1"/>
    </source>
</evidence>
<dbReference type="OrthoDB" id="127257at2759"/>
<name>A0A2P4XKV1_9STRA</name>
<comment type="caution">
    <text evidence="1">The sequence shown here is derived from an EMBL/GenBank/DDBJ whole genome shotgun (WGS) entry which is preliminary data.</text>
</comment>
<dbReference type="AlphaFoldDB" id="A0A2P4XKV1"/>
<evidence type="ECO:0000313" key="2">
    <source>
        <dbReference type="Proteomes" id="UP000237271"/>
    </source>
</evidence>
<reference evidence="1 2" key="1">
    <citation type="journal article" date="2017" name="Genome Biol. Evol.">
        <title>Phytophthora megakarya and P. palmivora, closely related causal agents of cacao black pod rot, underwent increases in genome sizes and gene numbers by different mechanisms.</title>
        <authorList>
            <person name="Ali S.S."/>
            <person name="Shao J."/>
            <person name="Lary D.J."/>
            <person name="Kronmiller B."/>
            <person name="Shen D."/>
            <person name="Strem M.D."/>
            <person name="Amoako-Attah I."/>
            <person name="Akrofi A.Y."/>
            <person name="Begoude B.A."/>
            <person name="Ten Hoopen G.M."/>
            <person name="Coulibaly K."/>
            <person name="Kebe B.I."/>
            <person name="Melnick R.L."/>
            <person name="Guiltinan M.J."/>
            <person name="Tyler B.M."/>
            <person name="Meinhardt L.W."/>
            <person name="Bailey B.A."/>
        </authorList>
    </citation>
    <scope>NUCLEOTIDE SEQUENCE [LARGE SCALE GENOMIC DNA]</scope>
    <source>
        <strain evidence="2">sbr112.9</strain>
    </source>
</reference>
<dbReference type="EMBL" id="NCKW01009705">
    <property type="protein sequence ID" value="POM66195.1"/>
    <property type="molecule type" value="Genomic_DNA"/>
</dbReference>